<name>A0A2S1LLS3_9FLAO</name>
<sequence>MIQEVLVVLALVIAVGFLVKKFFFKKKKSGDCGEDNCGCH</sequence>
<evidence type="ECO:0000256" key="1">
    <source>
        <dbReference type="SAM" id="Phobius"/>
    </source>
</evidence>
<keyword evidence="3" id="KW-1185">Reference proteome</keyword>
<keyword evidence="1" id="KW-0812">Transmembrane</keyword>
<dbReference type="Pfam" id="PF12669">
    <property type="entry name" value="FeoB_associated"/>
    <property type="match status" value="1"/>
</dbReference>
<reference evidence="2 3" key="1">
    <citation type="submission" date="2017-04" db="EMBL/GenBank/DDBJ databases">
        <title>Complete genome sequence of Flavobacterium kingsejong AJ004.</title>
        <authorList>
            <person name="Lee P.C."/>
        </authorList>
    </citation>
    <scope>NUCLEOTIDE SEQUENCE [LARGE SCALE GENOMIC DNA]</scope>
    <source>
        <strain evidence="2 3">AJ004</strain>
    </source>
</reference>
<keyword evidence="1" id="KW-0472">Membrane</keyword>
<gene>
    <name evidence="2" type="ORF">FK004_05075</name>
</gene>
<dbReference type="Proteomes" id="UP000244677">
    <property type="component" value="Chromosome"/>
</dbReference>
<evidence type="ECO:0000313" key="3">
    <source>
        <dbReference type="Proteomes" id="UP000244677"/>
    </source>
</evidence>
<dbReference type="RefSeq" id="WP_108736282.1">
    <property type="nucleotide sequence ID" value="NZ_CP020919.1"/>
</dbReference>
<keyword evidence="1" id="KW-1133">Transmembrane helix</keyword>
<dbReference type="EMBL" id="CP020919">
    <property type="protein sequence ID" value="AWG24648.1"/>
    <property type="molecule type" value="Genomic_DNA"/>
</dbReference>
<feature type="transmembrane region" description="Helical" evidence="1">
    <location>
        <begin position="6"/>
        <end position="24"/>
    </location>
</feature>
<evidence type="ECO:0000313" key="2">
    <source>
        <dbReference type="EMBL" id="AWG24648.1"/>
    </source>
</evidence>
<accession>A0A2S1LLS3</accession>
<organism evidence="2 3">
    <name type="scientific">Flavobacterium kingsejongi</name>
    <dbReference type="NCBI Taxonomy" id="1678728"/>
    <lineage>
        <taxon>Bacteria</taxon>
        <taxon>Pseudomonadati</taxon>
        <taxon>Bacteroidota</taxon>
        <taxon>Flavobacteriia</taxon>
        <taxon>Flavobacteriales</taxon>
        <taxon>Flavobacteriaceae</taxon>
        <taxon>Flavobacterium</taxon>
    </lineage>
</organism>
<protein>
    <submittedName>
        <fullName evidence="2">FeoB-associated Cys-rich membrane protein</fullName>
    </submittedName>
</protein>
<proteinExistence type="predicted"/>
<dbReference type="AlphaFoldDB" id="A0A2S1LLS3"/>
<dbReference type="KEGG" id="fki:FK004_05075"/>